<feature type="non-terminal residue" evidence="7">
    <location>
        <position position="237"/>
    </location>
</feature>
<organism evidence="7 8">
    <name type="scientific">Kibdelosporangium lantanae</name>
    <dbReference type="NCBI Taxonomy" id="1497396"/>
    <lineage>
        <taxon>Bacteria</taxon>
        <taxon>Bacillati</taxon>
        <taxon>Actinomycetota</taxon>
        <taxon>Actinomycetes</taxon>
        <taxon>Pseudonocardiales</taxon>
        <taxon>Pseudonocardiaceae</taxon>
        <taxon>Kibdelosporangium</taxon>
    </lineage>
</organism>
<evidence type="ECO:0000313" key="8">
    <source>
        <dbReference type="Proteomes" id="UP001597045"/>
    </source>
</evidence>
<feature type="domain" description="RNA polymerase sigma factor 70 region 4 type 2" evidence="5">
    <location>
        <begin position="94"/>
        <end position="142"/>
    </location>
</feature>
<dbReference type="PANTHER" id="PTHR47756:SF2">
    <property type="entry name" value="BLL6612 PROTEIN"/>
    <property type="match status" value="1"/>
</dbReference>
<dbReference type="Pfam" id="PF08281">
    <property type="entry name" value="Sigma70_r4_2"/>
    <property type="match status" value="1"/>
</dbReference>
<dbReference type="EMBL" id="JBHTIS010003158">
    <property type="protein sequence ID" value="MFD1050873.1"/>
    <property type="molecule type" value="Genomic_DNA"/>
</dbReference>
<name>A0ABW3MJJ3_9PSEU</name>
<comment type="similarity">
    <text evidence="1">Belongs to the sigma-70 factor family. ECF subfamily.</text>
</comment>
<dbReference type="Pfam" id="PF20239">
    <property type="entry name" value="DUF6596"/>
    <property type="match status" value="1"/>
</dbReference>
<dbReference type="Proteomes" id="UP001597045">
    <property type="component" value="Unassembled WGS sequence"/>
</dbReference>
<evidence type="ECO:0000313" key="7">
    <source>
        <dbReference type="EMBL" id="MFD1050873.1"/>
    </source>
</evidence>
<keyword evidence="4" id="KW-0804">Transcription</keyword>
<feature type="domain" description="DUF6596" evidence="6">
    <location>
        <begin position="158"/>
        <end position="237"/>
    </location>
</feature>
<protein>
    <submittedName>
        <fullName evidence="7">RNA polymerase sigma factor</fullName>
    </submittedName>
</protein>
<keyword evidence="2" id="KW-0805">Transcription regulation</keyword>
<dbReference type="PANTHER" id="PTHR47756">
    <property type="entry name" value="BLL6612 PROTEIN-RELATED"/>
    <property type="match status" value="1"/>
</dbReference>
<dbReference type="SUPFAM" id="SSF88659">
    <property type="entry name" value="Sigma3 and sigma4 domains of RNA polymerase sigma factors"/>
    <property type="match status" value="1"/>
</dbReference>
<dbReference type="InterPro" id="IPR013249">
    <property type="entry name" value="RNA_pol_sigma70_r4_t2"/>
</dbReference>
<evidence type="ECO:0000259" key="6">
    <source>
        <dbReference type="Pfam" id="PF20239"/>
    </source>
</evidence>
<reference evidence="8" key="1">
    <citation type="journal article" date="2019" name="Int. J. Syst. Evol. Microbiol.">
        <title>The Global Catalogue of Microorganisms (GCM) 10K type strain sequencing project: providing services to taxonomists for standard genome sequencing and annotation.</title>
        <authorList>
            <consortium name="The Broad Institute Genomics Platform"/>
            <consortium name="The Broad Institute Genome Sequencing Center for Infectious Disease"/>
            <person name="Wu L."/>
            <person name="Ma J."/>
        </authorList>
    </citation>
    <scope>NUCLEOTIDE SEQUENCE [LARGE SCALE GENOMIC DNA]</scope>
    <source>
        <strain evidence="8">JCM 31486</strain>
    </source>
</reference>
<keyword evidence="3" id="KW-0731">Sigma factor</keyword>
<accession>A0ABW3MJJ3</accession>
<evidence type="ECO:0000256" key="1">
    <source>
        <dbReference type="ARBA" id="ARBA00010641"/>
    </source>
</evidence>
<proteinExistence type="inferred from homology"/>
<dbReference type="InterPro" id="IPR036388">
    <property type="entry name" value="WH-like_DNA-bd_sf"/>
</dbReference>
<sequence length="237" mass="26170">MARQLRARSWKREHVAMYAGMPRALNGLAVLDRVLAEEGFPRPPLRHEVRLADHTTVVAQRGTDGPAVVLLHAVCLDWRMWEPVLHDDTLVLLFMCCHPSLSPASQIALTLRAVGGLTTGEIARAFLVPEATMTRRVTRAKQSIRDSGVPFGMPENGLSSVLHVLYLIFNEGYVTTAGPNLQRPDLATEAIRLTRIVHRLAPDNAEVTGLLALMLLTDARRPARTAPDGRIIPMDEQ</sequence>
<evidence type="ECO:0000256" key="3">
    <source>
        <dbReference type="ARBA" id="ARBA00023082"/>
    </source>
</evidence>
<dbReference type="Gene3D" id="1.10.10.10">
    <property type="entry name" value="Winged helix-like DNA-binding domain superfamily/Winged helix DNA-binding domain"/>
    <property type="match status" value="1"/>
</dbReference>
<dbReference type="InterPro" id="IPR013324">
    <property type="entry name" value="RNA_pol_sigma_r3/r4-like"/>
</dbReference>
<dbReference type="InterPro" id="IPR046531">
    <property type="entry name" value="DUF6596"/>
</dbReference>
<evidence type="ECO:0000256" key="4">
    <source>
        <dbReference type="ARBA" id="ARBA00023163"/>
    </source>
</evidence>
<evidence type="ECO:0000259" key="5">
    <source>
        <dbReference type="Pfam" id="PF08281"/>
    </source>
</evidence>
<gene>
    <name evidence="7" type="ORF">ACFQ1S_37755</name>
</gene>
<keyword evidence="8" id="KW-1185">Reference proteome</keyword>
<comment type="caution">
    <text evidence="7">The sequence shown here is derived from an EMBL/GenBank/DDBJ whole genome shotgun (WGS) entry which is preliminary data.</text>
</comment>
<evidence type="ECO:0000256" key="2">
    <source>
        <dbReference type="ARBA" id="ARBA00023015"/>
    </source>
</evidence>